<keyword evidence="3" id="KW-1185">Reference proteome</keyword>
<evidence type="ECO:0000256" key="1">
    <source>
        <dbReference type="SAM" id="MobiDB-lite"/>
    </source>
</evidence>
<gene>
    <name evidence="2" type="ORF">U9M48_036689</name>
</gene>
<feature type="region of interest" description="Disordered" evidence="1">
    <location>
        <begin position="1"/>
        <end position="78"/>
    </location>
</feature>
<proteinExistence type="predicted"/>
<name>A0AAQ3UHQ4_PASNO</name>
<feature type="region of interest" description="Disordered" evidence="1">
    <location>
        <begin position="94"/>
        <end position="146"/>
    </location>
</feature>
<feature type="compositionally biased region" description="Basic residues" evidence="1">
    <location>
        <begin position="94"/>
        <end position="104"/>
    </location>
</feature>
<evidence type="ECO:0000313" key="2">
    <source>
        <dbReference type="EMBL" id="WVZ90382.1"/>
    </source>
</evidence>
<sequence>MAKIQLTSDKNSRNPSFYPMCSVPPPPSSLLSLQTGGRRLPAQGGRARRPERGAGLGADGRHAPLKSKTMSTFPAPRPEQARYPFSLLSLHAGGRRPPARRIAGRGRVTGRGWGRTAATRRSNPRRGRLSLLLGPSRHATPSPPTDRTLDPIHFETVCRCSDCPCALMFSFSDLFPSCKAVLQRNTRLCVPQEQAALCLGTQGHFYNLTCKFSLPYMCLSLDRLIMLNVCYETVLDLCHEVIIST</sequence>
<protein>
    <submittedName>
        <fullName evidence="2">Uncharacterized protein</fullName>
    </submittedName>
</protein>
<evidence type="ECO:0000313" key="3">
    <source>
        <dbReference type="Proteomes" id="UP001341281"/>
    </source>
</evidence>
<accession>A0AAQ3UHQ4</accession>
<dbReference type="Proteomes" id="UP001341281">
    <property type="component" value="Chromosome 08"/>
</dbReference>
<reference evidence="2 3" key="1">
    <citation type="submission" date="2024-02" db="EMBL/GenBank/DDBJ databases">
        <title>High-quality chromosome-scale genome assembly of Pensacola bahiagrass (Paspalum notatum Flugge var. saurae).</title>
        <authorList>
            <person name="Vega J.M."/>
            <person name="Podio M."/>
            <person name="Orjuela J."/>
            <person name="Siena L.A."/>
            <person name="Pessino S.C."/>
            <person name="Combes M.C."/>
            <person name="Mariac C."/>
            <person name="Albertini E."/>
            <person name="Pupilli F."/>
            <person name="Ortiz J.P.A."/>
            <person name="Leblanc O."/>
        </authorList>
    </citation>
    <scope>NUCLEOTIDE SEQUENCE [LARGE SCALE GENOMIC DNA]</scope>
    <source>
        <strain evidence="2">R1</strain>
        <tissue evidence="2">Leaf</tissue>
    </source>
</reference>
<feature type="compositionally biased region" description="Polar residues" evidence="1">
    <location>
        <begin position="1"/>
        <end position="15"/>
    </location>
</feature>
<dbReference type="EMBL" id="CP144752">
    <property type="protein sequence ID" value="WVZ90382.1"/>
    <property type="molecule type" value="Genomic_DNA"/>
</dbReference>
<organism evidence="2 3">
    <name type="scientific">Paspalum notatum var. saurae</name>
    <dbReference type="NCBI Taxonomy" id="547442"/>
    <lineage>
        <taxon>Eukaryota</taxon>
        <taxon>Viridiplantae</taxon>
        <taxon>Streptophyta</taxon>
        <taxon>Embryophyta</taxon>
        <taxon>Tracheophyta</taxon>
        <taxon>Spermatophyta</taxon>
        <taxon>Magnoliopsida</taxon>
        <taxon>Liliopsida</taxon>
        <taxon>Poales</taxon>
        <taxon>Poaceae</taxon>
        <taxon>PACMAD clade</taxon>
        <taxon>Panicoideae</taxon>
        <taxon>Andropogonodae</taxon>
        <taxon>Paspaleae</taxon>
        <taxon>Paspalinae</taxon>
        <taxon>Paspalum</taxon>
    </lineage>
</organism>
<dbReference type="AlphaFoldDB" id="A0AAQ3UHQ4"/>